<dbReference type="Proteomes" id="UP000721861">
    <property type="component" value="Unassembled WGS sequence"/>
</dbReference>
<feature type="transmembrane region" description="Helical" evidence="6">
    <location>
        <begin position="112"/>
        <end position="130"/>
    </location>
</feature>
<organism evidence="8 9">
    <name type="scientific">Carboxylicivirga mesophila</name>
    <dbReference type="NCBI Taxonomy" id="1166478"/>
    <lineage>
        <taxon>Bacteria</taxon>
        <taxon>Pseudomonadati</taxon>
        <taxon>Bacteroidota</taxon>
        <taxon>Bacteroidia</taxon>
        <taxon>Marinilabiliales</taxon>
        <taxon>Marinilabiliaceae</taxon>
        <taxon>Carboxylicivirga</taxon>
    </lineage>
</organism>
<evidence type="ECO:0000256" key="6">
    <source>
        <dbReference type="SAM" id="Phobius"/>
    </source>
</evidence>
<protein>
    <submittedName>
        <fullName evidence="8">RDD family protein</fullName>
    </submittedName>
</protein>
<dbReference type="Pfam" id="PF06271">
    <property type="entry name" value="RDD"/>
    <property type="match status" value="1"/>
</dbReference>
<evidence type="ECO:0000256" key="2">
    <source>
        <dbReference type="ARBA" id="ARBA00022475"/>
    </source>
</evidence>
<evidence type="ECO:0000256" key="1">
    <source>
        <dbReference type="ARBA" id="ARBA00004651"/>
    </source>
</evidence>
<dbReference type="InterPro" id="IPR051791">
    <property type="entry name" value="Pra-immunoreactive"/>
</dbReference>
<proteinExistence type="predicted"/>
<sequence length="196" mass="22760">MNRQERLQFCKACKHQKFDTHKGIICSLTNAPAEFQVACTTYSEDPELKHKVEMEAIRNQLYTREANKGKRFVNHLLDGIFAYIFMFFVAIIIGVIVAIVNPEAVNNFENNMGFSYFMMFFSFFTYYLIMEATTGRTLGKMITNTKVIDVNGNKPDFSTILIRSFCRLVPFNALSFLFAERGWHDAWSKTRVVEIR</sequence>
<keyword evidence="4 6" id="KW-1133">Transmembrane helix</keyword>
<dbReference type="RefSeq" id="WP_212224465.1">
    <property type="nucleotide sequence ID" value="NZ_JAGUCN010000001.1"/>
</dbReference>
<evidence type="ECO:0000256" key="3">
    <source>
        <dbReference type="ARBA" id="ARBA00022692"/>
    </source>
</evidence>
<keyword evidence="9" id="KW-1185">Reference proteome</keyword>
<name>A0ABS5K527_9BACT</name>
<feature type="domain" description="RDD" evidence="7">
    <location>
        <begin position="69"/>
        <end position="178"/>
    </location>
</feature>
<keyword evidence="2" id="KW-1003">Cell membrane</keyword>
<dbReference type="PANTHER" id="PTHR36115">
    <property type="entry name" value="PROLINE-RICH ANTIGEN HOMOLOG-RELATED"/>
    <property type="match status" value="1"/>
</dbReference>
<dbReference type="InterPro" id="IPR010432">
    <property type="entry name" value="RDD"/>
</dbReference>
<feature type="transmembrane region" description="Helical" evidence="6">
    <location>
        <begin position="80"/>
        <end position="100"/>
    </location>
</feature>
<evidence type="ECO:0000256" key="4">
    <source>
        <dbReference type="ARBA" id="ARBA00022989"/>
    </source>
</evidence>
<keyword evidence="5 6" id="KW-0472">Membrane</keyword>
<gene>
    <name evidence="8" type="ORF">KEM09_01720</name>
</gene>
<evidence type="ECO:0000256" key="5">
    <source>
        <dbReference type="ARBA" id="ARBA00023136"/>
    </source>
</evidence>
<reference evidence="8 9" key="1">
    <citation type="journal article" date="2014" name="Int. J. Syst. Evol. Microbiol.">
        <title>Carboxylicivirga gen. nov. in the family Marinilabiliaceae with two novel species, Carboxylicivirga mesophila sp. nov. and Carboxylicivirga taeanensis sp. nov., and reclassification of Cytophaga fermentans as Saccharicrinis fermentans gen. nov., comb. nov.</title>
        <authorList>
            <person name="Yang S.H."/>
            <person name="Seo H.S."/>
            <person name="Woo J.H."/>
            <person name="Oh H.M."/>
            <person name="Jang H."/>
            <person name="Lee J.H."/>
            <person name="Kim S.J."/>
            <person name="Kwon K.K."/>
        </authorList>
    </citation>
    <scope>NUCLEOTIDE SEQUENCE [LARGE SCALE GENOMIC DNA]</scope>
    <source>
        <strain evidence="8 9">JCM 18290</strain>
    </source>
</reference>
<keyword evidence="3 6" id="KW-0812">Transmembrane</keyword>
<evidence type="ECO:0000313" key="9">
    <source>
        <dbReference type="Proteomes" id="UP000721861"/>
    </source>
</evidence>
<dbReference type="EMBL" id="JAGUCN010000001">
    <property type="protein sequence ID" value="MBS2210100.1"/>
    <property type="molecule type" value="Genomic_DNA"/>
</dbReference>
<comment type="subcellular location">
    <subcellularLocation>
        <location evidence="1">Cell membrane</location>
        <topology evidence="1">Multi-pass membrane protein</topology>
    </subcellularLocation>
</comment>
<comment type="caution">
    <text evidence="8">The sequence shown here is derived from an EMBL/GenBank/DDBJ whole genome shotgun (WGS) entry which is preliminary data.</text>
</comment>
<accession>A0ABS5K527</accession>
<dbReference type="PANTHER" id="PTHR36115:SF4">
    <property type="entry name" value="MEMBRANE PROTEIN"/>
    <property type="match status" value="1"/>
</dbReference>
<evidence type="ECO:0000313" key="8">
    <source>
        <dbReference type="EMBL" id="MBS2210100.1"/>
    </source>
</evidence>
<evidence type="ECO:0000259" key="7">
    <source>
        <dbReference type="Pfam" id="PF06271"/>
    </source>
</evidence>